<accession>A0AAD6VVY0</accession>
<dbReference type="EMBL" id="JAQIZT010000007">
    <property type="protein sequence ID" value="KAJ6990181.1"/>
    <property type="molecule type" value="Genomic_DNA"/>
</dbReference>
<name>A0AAD6VVY0_9ROSI</name>
<sequence>MAPPSAPKATPTVNFPRERQKARGTDPHVPQIITWGLENCGPPSQFADSKFRGCGAKYNGERLLAHLPFLFFMC</sequence>
<dbReference type="AlphaFoldDB" id="A0AAD6VVY0"/>
<evidence type="ECO:0000313" key="3">
    <source>
        <dbReference type="Proteomes" id="UP001164929"/>
    </source>
</evidence>
<dbReference type="Proteomes" id="UP001164929">
    <property type="component" value="Chromosome 7"/>
</dbReference>
<evidence type="ECO:0000256" key="1">
    <source>
        <dbReference type="SAM" id="MobiDB-lite"/>
    </source>
</evidence>
<organism evidence="2 3">
    <name type="scientific">Populus alba x Populus x berolinensis</name>
    <dbReference type="NCBI Taxonomy" id="444605"/>
    <lineage>
        <taxon>Eukaryota</taxon>
        <taxon>Viridiplantae</taxon>
        <taxon>Streptophyta</taxon>
        <taxon>Embryophyta</taxon>
        <taxon>Tracheophyta</taxon>
        <taxon>Spermatophyta</taxon>
        <taxon>Magnoliopsida</taxon>
        <taxon>eudicotyledons</taxon>
        <taxon>Gunneridae</taxon>
        <taxon>Pentapetalae</taxon>
        <taxon>rosids</taxon>
        <taxon>fabids</taxon>
        <taxon>Malpighiales</taxon>
        <taxon>Salicaceae</taxon>
        <taxon>Saliceae</taxon>
        <taxon>Populus</taxon>
    </lineage>
</organism>
<proteinExistence type="predicted"/>
<feature type="compositionally biased region" description="Basic and acidic residues" evidence="1">
    <location>
        <begin position="16"/>
        <end position="26"/>
    </location>
</feature>
<feature type="region of interest" description="Disordered" evidence="1">
    <location>
        <begin position="1"/>
        <end position="28"/>
    </location>
</feature>
<protein>
    <submittedName>
        <fullName evidence="2">Uncharacterized protein</fullName>
    </submittedName>
</protein>
<evidence type="ECO:0000313" key="2">
    <source>
        <dbReference type="EMBL" id="KAJ6990181.1"/>
    </source>
</evidence>
<keyword evidence="3" id="KW-1185">Reference proteome</keyword>
<gene>
    <name evidence="2" type="ORF">NC653_018655</name>
</gene>
<reference evidence="2" key="1">
    <citation type="journal article" date="2023" name="Mol. Ecol. Resour.">
        <title>Chromosome-level genome assembly of a triploid poplar Populus alba 'Berolinensis'.</title>
        <authorList>
            <person name="Chen S."/>
            <person name="Yu Y."/>
            <person name="Wang X."/>
            <person name="Wang S."/>
            <person name="Zhang T."/>
            <person name="Zhou Y."/>
            <person name="He R."/>
            <person name="Meng N."/>
            <person name="Wang Y."/>
            <person name="Liu W."/>
            <person name="Liu Z."/>
            <person name="Liu J."/>
            <person name="Guo Q."/>
            <person name="Huang H."/>
            <person name="Sederoff R.R."/>
            <person name="Wang G."/>
            <person name="Qu G."/>
            <person name="Chen S."/>
        </authorList>
    </citation>
    <scope>NUCLEOTIDE SEQUENCE</scope>
    <source>
        <strain evidence="2">SC-2020</strain>
    </source>
</reference>
<comment type="caution">
    <text evidence="2">The sequence shown here is derived from an EMBL/GenBank/DDBJ whole genome shotgun (WGS) entry which is preliminary data.</text>
</comment>